<name>A0A0L0C753_LUCCU</name>
<sequence length="174" mass="20184">MNFYIILFAISSILQTVTVTKANPETCFEVLNKYSADEIKKIFDMNLRDTILKKPSSDIFNCFLSKSSNGDISETKQFFEIFKKIEEYKRDHSTPLDNEKLTKLVSMGLPFKLESSLKAKLQQGRKVTLNEVQNMIANEIELHGEYTTYRQHIEKELNEQEVHDKINIIGWIVG</sequence>
<protein>
    <submittedName>
        <fullName evidence="2">Uncharacterized protein</fullName>
    </submittedName>
</protein>
<dbReference type="OrthoDB" id="7993504at2759"/>
<proteinExistence type="predicted"/>
<keyword evidence="3" id="KW-1185">Reference proteome</keyword>
<comment type="caution">
    <text evidence="2">The sequence shown here is derived from an EMBL/GenBank/DDBJ whole genome shotgun (WGS) entry which is preliminary data.</text>
</comment>
<evidence type="ECO:0000256" key="1">
    <source>
        <dbReference type="SAM" id="SignalP"/>
    </source>
</evidence>
<keyword evidence="1" id="KW-0732">Signal</keyword>
<accession>A0A0L0C753</accession>
<feature type="signal peptide" evidence="1">
    <location>
        <begin position="1"/>
        <end position="22"/>
    </location>
</feature>
<dbReference type="AlphaFoldDB" id="A0A0L0C753"/>
<dbReference type="EMBL" id="JRES01000919">
    <property type="protein sequence ID" value="KNC27264.1"/>
    <property type="molecule type" value="Genomic_DNA"/>
</dbReference>
<reference evidence="2 3" key="1">
    <citation type="journal article" date="2015" name="Nat. Commun.">
        <title>Lucilia cuprina genome unlocks parasitic fly biology to underpin future interventions.</title>
        <authorList>
            <person name="Anstead C.A."/>
            <person name="Korhonen P.K."/>
            <person name="Young N.D."/>
            <person name="Hall R.S."/>
            <person name="Jex A.R."/>
            <person name="Murali S.C."/>
            <person name="Hughes D.S."/>
            <person name="Lee S.F."/>
            <person name="Perry T."/>
            <person name="Stroehlein A.J."/>
            <person name="Ansell B.R."/>
            <person name="Breugelmans B."/>
            <person name="Hofmann A."/>
            <person name="Qu J."/>
            <person name="Dugan S."/>
            <person name="Lee S.L."/>
            <person name="Chao H."/>
            <person name="Dinh H."/>
            <person name="Han Y."/>
            <person name="Doddapaneni H.V."/>
            <person name="Worley K.C."/>
            <person name="Muzny D.M."/>
            <person name="Ioannidis P."/>
            <person name="Waterhouse R.M."/>
            <person name="Zdobnov E.M."/>
            <person name="James P.J."/>
            <person name="Bagnall N.H."/>
            <person name="Kotze A.C."/>
            <person name="Gibbs R.A."/>
            <person name="Richards S."/>
            <person name="Batterham P."/>
            <person name="Gasser R.B."/>
        </authorList>
    </citation>
    <scope>NUCLEOTIDE SEQUENCE [LARGE SCALE GENOMIC DNA]</scope>
    <source>
        <strain evidence="2 3">LS</strain>
        <tissue evidence="2">Full body</tissue>
    </source>
</reference>
<dbReference type="Proteomes" id="UP000037069">
    <property type="component" value="Unassembled WGS sequence"/>
</dbReference>
<organism evidence="2 3">
    <name type="scientific">Lucilia cuprina</name>
    <name type="common">Green bottle fly</name>
    <name type="synonym">Australian sheep blowfly</name>
    <dbReference type="NCBI Taxonomy" id="7375"/>
    <lineage>
        <taxon>Eukaryota</taxon>
        <taxon>Metazoa</taxon>
        <taxon>Ecdysozoa</taxon>
        <taxon>Arthropoda</taxon>
        <taxon>Hexapoda</taxon>
        <taxon>Insecta</taxon>
        <taxon>Pterygota</taxon>
        <taxon>Neoptera</taxon>
        <taxon>Endopterygota</taxon>
        <taxon>Diptera</taxon>
        <taxon>Brachycera</taxon>
        <taxon>Muscomorpha</taxon>
        <taxon>Oestroidea</taxon>
        <taxon>Calliphoridae</taxon>
        <taxon>Luciliinae</taxon>
        <taxon>Lucilia</taxon>
    </lineage>
</organism>
<evidence type="ECO:0000313" key="3">
    <source>
        <dbReference type="Proteomes" id="UP000037069"/>
    </source>
</evidence>
<gene>
    <name evidence="2" type="ORF">FF38_05489</name>
</gene>
<evidence type="ECO:0000313" key="2">
    <source>
        <dbReference type="EMBL" id="KNC27264.1"/>
    </source>
</evidence>
<feature type="chain" id="PRO_5005535908" evidence="1">
    <location>
        <begin position="23"/>
        <end position="174"/>
    </location>
</feature>